<evidence type="ECO:0000313" key="4">
    <source>
        <dbReference type="EMBL" id="KAF8875420.1"/>
    </source>
</evidence>
<dbReference type="InterPro" id="IPR051219">
    <property type="entry name" value="Heterochromatin_chromo-domain"/>
</dbReference>
<dbReference type="SUPFAM" id="SSF54160">
    <property type="entry name" value="Chromo domain-like"/>
    <property type="match status" value="1"/>
</dbReference>
<dbReference type="AlphaFoldDB" id="A0A9P5NF38"/>
<organism evidence="5 6">
    <name type="scientific">Gymnopilus junonius</name>
    <name type="common">Spectacular rustgill mushroom</name>
    <name type="synonym">Gymnopilus spectabilis subsp. junonius</name>
    <dbReference type="NCBI Taxonomy" id="109634"/>
    <lineage>
        <taxon>Eukaryota</taxon>
        <taxon>Fungi</taxon>
        <taxon>Dikarya</taxon>
        <taxon>Basidiomycota</taxon>
        <taxon>Agaricomycotina</taxon>
        <taxon>Agaricomycetes</taxon>
        <taxon>Agaricomycetidae</taxon>
        <taxon>Agaricales</taxon>
        <taxon>Agaricineae</taxon>
        <taxon>Hymenogastraceae</taxon>
        <taxon>Gymnopilus</taxon>
    </lineage>
</organism>
<evidence type="ECO:0000259" key="3">
    <source>
        <dbReference type="PROSITE" id="PS50013"/>
    </source>
</evidence>
<dbReference type="EMBL" id="JADNYJ010000197">
    <property type="protein sequence ID" value="KAF8875420.1"/>
    <property type="molecule type" value="Genomic_DNA"/>
</dbReference>
<evidence type="ECO:0000256" key="1">
    <source>
        <dbReference type="ARBA" id="ARBA00004123"/>
    </source>
</evidence>
<dbReference type="InterPro" id="IPR016197">
    <property type="entry name" value="Chromo-like_dom_sf"/>
</dbReference>
<comment type="caution">
    <text evidence="5">The sequence shown here is derived from an EMBL/GenBank/DDBJ whole genome shotgun (WGS) entry which is preliminary data.</text>
</comment>
<dbReference type="Proteomes" id="UP000724874">
    <property type="component" value="Unassembled WGS sequence"/>
</dbReference>
<feature type="domain" description="Chromo" evidence="3">
    <location>
        <begin position="18"/>
        <end position="84"/>
    </location>
</feature>
<name>A0A9P5NF38_GYMJU</name>
<protein>
    <recommendedName>
        <fullName evidence="3">Chromo domain-containing protein</fullName>
    </recommendedName>
</protein>
<dbReference type="PROSITE" id="PS00598">
    <property type="entry name" value="CHROMO_1"/>
    <property type="match status" value="1"/>
</dbReference>
<evidence type="ECO:0000256" key="2">
    <source>
        <dbReference type="ARBA" id="ARBA00023242"/>
    </source>
</evidence>
<keyword evidence="6" id="KW-1185">Reference proteome</keyword>
<dbReference type="InterPro" id="IPR023779">
    <property type="entry name" value="Chromodomain_CS"/>
</dbReference>
<dbReference type="GO" id="GO:0005634">
    <property type="term" value="C:nucleus"/>
    <property type="evidence" value="ECO:0007669"/>
    <property type="project" value="UniProtKB-SubCell"/>
</dbReference>
<dbReference type="PROSITE" id="PS50013">
    <property type="entry name" value="CHROMO_2"/>
    <property type="match status" value="1"/>
</dbReference>
<gene>
    <name evidence="5" type="ORF">CPB84DRAFT_1790817</name>
    <name evidence="4" type="ORF">CPB84DRAFT_1796548</name>
</gene>
<comment type="subcellular location">
    <subcellularLocation>
        <location evidence="1">Nucleus</location>
    </subcellularLocation>
</comment>
<dbReference type="InterPro" id="IPR023780">
    <property type="entry name" value="Chromo_domain"/>
</dbReference>
<dbReference type="InterPro" id="IPR000953">
    <property type="entry name" value="Chromo/chromo_shadow_dom"/>
</dbReference>
<accession>A0A9P5NF38</accession>
<evidence type="ECO:0000313" key="6">
    <source>
        <dbReference type="Proteomes" id="UP000724874"/>
    </source>
</evidence>
<dbReference type="Gene3D" id="2.40.50.40">
    <property type="match status" value="1"/>
</dbReference>
<dbReference type="OrthoDB" id="436852at2759"/>
<evidence type="ECO:0000313" key="5">
    <source>
        <dbReference type="EMBL" id="KAF8882497.1"/>
    </source>
</evidence>
<keyword evidence="2" id="KW-0539">Nucleus</keyword>
<reference evidence="5" key="1">
    <citation type="submission" date="2020-11" db="EMBL/GenBank/DDBJ databases">
        <authorList>
            <consortium name="DOE Joint Genome Institute"/>
            <person name="Ahrendt S."/>
            <person name="Riley R."/>
            <person name="Andreopoulos W."/>
            <person name="LaButti K."/>
            <person name="Pangilinan J."/>
            <person name="Ruiz-duenas F.J."/>
            <person name="Barrasa J.M."/>
            <person name="Sanchez-Garcia M."/>
            <person name="Camarero S."/>
            <person name="Miyauchi S."/>
            <person name="Serrano A."/>
            <person name="Linde D."/>
            <person name="Babiker R."/>
            <person name="Drula E."/>
            <person name="Ayuso-Fernandez I."/>
            <person name="Pacheco R."/>
            <person name="Padilla G."/>
            <person name="Ferreira P."/>
            <person name="Barriuso J."/>
            <person name="Kellner H."/>
            <person name="Castanera R."/>
            <person name="Alfaro M."/>
            <person name="Ramirez L."/>
            <person name="Pisabarro A.G."/>
            <person name="Kuo A."/>
            <person name="Tritt A."/>
            <person name="Lipzen A."/>
            <person name="He G."/>
            <person name="Yan M."/>
            <person name="Ng V."/>
            <person name="Cullen D."/>
            <person name="Martin F."/>
            <person name="Rosso M.-N."/>
            <person name="Henrissat B."/>
            <person name="Hibbett D."/>
            <person name="Martinez A.T."/>
            <person name="Grigoriev I.V."/>
        </authorList>
    </citation>
    <scope>NUCLEOTIDE SEQUENCE</scope>
    <source>
        <strain evidence="5">AH 44721</strain>
    </source>
</reference>
<dbReference type="Pfam" id="PF00385">
    <property type="entry name" value="Chromo"/>
    <property type="match status" value="1"/>
</dbReference>
<dbReference type="GO" id="GO:0006338">
    <property type="term" value="P:chromatin remodeling"/>
    <property type="evidence" value="ECO:0007669"/>
    <property type="project" value="UniProtKB-ARBA"/>
</dbReference>
<sequence length="110" mass="12517">MPPSKKKSQVVEEPPEMFVVEAFVGRYKKFVGGQGLTEEYLVKWHGYDYNEATWEPLESMGLVDPGTLLEPFESEAKAQGINLKDAKELILFKEAVDAGWRGYRDFSKRG</sequence>
<dbReference type="PANTHER" id="PTHR22812">
    <property type="entry name" value="CHROMOBOX PROTEIN"/>
    <property type="match status" value="1"/>
</dbReference>
<dbReference type="EMBL" id="JADNYJ010000122">
    <property type="protein sequence ID" value="KAF8882497.1"/>
    <property type="molecule type" value="Genomic_DNA"/>
</dbReference>
<proteinExistence type="predicted"/>